<feature type="region of interest" description="Disordered" evidence="4">
    <location>
        <begin position="1"/>
        <end position="24"/>
    </location>
</feature>
<name>A0A2S8GN21_9BACT</name>
<dbReference type="PANTHER" id="PTHR24198">
    <property type="entry name" value="ANKYRIN REPEAT AND PROTEIN KINASE DOMAIN-CONTAINING PROTEIN"/>
    <property type="match status" value="1"/>
</dbReference>
<evidence type="ECO:0000256" key="3">
    <source>
        <dbReference type="PROSITE-ProRule" id="PRU00023"/>
    </source>
</evidence>
<feature type="compositionally biased region" description="Basic and acidic residues" evidence="4">
    <location>
        <begin position="1"/>
        <end position="22"/>
    </location>
</feature>
<dbReference type="Pfam" id="PF12796">
    <property type="entry name" value="Ank_2"/>
    <property type="match status" value="1"/>
</dbReference>
<comment type="caution">
    <text evidence="6">The sequence shown here is derived from an EMBL/GenBank/DDBJ whole genome shotgun (WGS) entry which is preliminary data.</text>
</comment>
<dbReference type="InterPro" id="IPR002110">
    <property type="entry name" value="Ankyrin_rpt"/>
</dbReference>
<evidence type="ECO:0000256" key="4">
    <source>
        <dbReference type="SAM" id="MobiDB-lite"/>
    </source>
</evidence>
<feature type="transmembrane region" description="Helical" evidence="5">
    <location>
        <begin position="65"/>
        <end position="91"/>
    </location>
</feature>
<organism evidence="6 7">
    <name type="scientific">Blastopirellula marina</name>
    <dbReference type="NCBI Taxonomy" id="124"/>
    <lineage>
        <taxon>Bacteria</taxon>
        <taxon>Pseudomonadati</taxon>
        <taxon>Planctomycetota</taxon>
        <taxon>Planctomycetia</taxon>
        <taxon>Pirellulales</taxon>
        <taxon>Pirellulaceae</taxon>
        <taxon>Blastopirellula</taxon>
    </lineage>
</organism>
<evidence type="ECO:0000313" key="6">
    <source>
        <dbReference type="EMBL" id="PQO45761.1"/>
    </source>
</evidence>
<dbReference type="EMBL" id="PUHZ01000013">
    <property type="protein sequence ID" value="PQO45761.1"/>
    <property type="molecule type" value="Genomic_DNA"/>
</dbReference>
<feature type="repeat" description="ANK" evidence="3">
    <location>
        <begin position="182"/>
        <end position="214"/>
    </location>
</feature>
<dbReference type="SUPFAM" id="SSF48403">
    <property type="entry name" value="Ankyrin repeat"/>
    <property type="match status" value="1"/>
</dbReference>
<keyword evidence="2 3" id="KW-0040">ANK repeat</keyword>
<keyword evidence="5" id="KW-1133">Transmembrane helix</keyword>
<evidence type="ECO:0000256" key="5">
    <source>
        <dbReference type="SAM" id="Phobius"/>
    </source>
</evidence>
<protein>
    <submittedName>
        <fullName evidence="6">Uncharacterized protein</fullName>
    </submittedName>
</protein>
<dbReference type="InterPro" id="IPR036770">
    <property type="entry name" value="Ankyrin_rpt-contain_sf"/>
</dbReference>
<keyword evidence="1" id="KW-0677">Repeat</keyword>
<evidence type="ECO:0000256" key="2">
    <source>
        <dbReference type="ARBA" id="ARBA00023043"/>
    </source>
</evidence>
<dbReference type="AlphaFoldDB" id="A0A2S8GN21"/>
<evidence type="ECO:0000256" key="1">
    <source>
        <dbReference type="ARBA" id="ARBA00022737"/>
    </source>
</evidence>
<reference evidence="6 7" key="1">
    <citation type="submission" date="2018-02" db="EMBL/GenBank/DDBJ databases">
        <title>Comparative genomes isolates from brazilian mangrove.</title>
        <authorList>
            <person name="Araujo J.E."/>
            <person name="Taketani R.G."/>
            <person name="Silva M.C.P."/>
            <person name="Loureco M.V."/>
            <person name="Andreote F.D."/>
        </authorList>
    </citation>
    <scope>NUCLEOTIDE SEQUENCE [LARGE SCALE GENOMIC DNA]</scope>
    <source>
        <strain evidence="6 7">Nap-Phe MGV</strain>
    </source>
</reference>
<dbReference type="PROSITE" id="PS50297">
    <property type="entry name" value="ANK_REP_REGION"/>
    <property type="match status" value="1"/>
</dbReference>
<keyword evidence="5" id="KW-0812">Transmembrane</keyword>
<dbReference type="SMART" id="SM00248">
    <property type="entry name" value="ANK"/>
    <property type="match status" value="3"/>
</dbReference>
<dbReference type="Gene3D" id="1.25.40.20">
    <property type="entry name" value="Ankyrin repeat-containing domain"/>
    <property type="match status" value="1"/>
</dbReference>
<dbReference type="PROSITE" id="PS50088">
    <property type="entry name" value="ANK_REPEAT"/>
    <property type="match status" value="1"/>
</dbReference>
<gene>
    <name evidence="6" type="ORF">C5Y93_12600</name>
</gene>
<proteinExistence type="predicted"/>
<dbReference type="PANTHER" id="PTHR24198:SF165">
    <property type="entry name" value="ANKYRIN REPEAT-CONTAINING PROTEIN-RELATED"/>
    <property type="match status" value="1"/>
</dbReference>
<dbReference type="Proteomes" id="UP000237819">
    <property type="component" value="Unassembled WGS sequence"/>
</dbReference>
<accession>A0A2S8GN21</accession>
<evidence type="ECO:0000313" key="7">
    <source>
        <dbReference type="Proteomes" id="UP000237819"/>
    </source>
</evidence>
<keyword evidence="5" id="KW-0472">Membrane</keyword>
<sequence>MRRFRENRESQRQADATRDRPHAGGSMRVGWEWRFVRAGEPGEAPLFSIPRCLNFQPLTRSPMFVLIRFAAQFAFAAALLAIGGLISIYLLTPPPPSPPLVTAAGETLDAEATAEVIEAIFQSAREDDAAAIRDYLATGYSPNVRSPRGDTLLIVASYRDSRAVVAALLQAKQIELDARNQAGLTAVSAAAFKGHDEALKLLIAAGADVHATGSLGQSALTFATLAGNSSTVEILKQAGAGDAGRDKSASPTAD</sequence>